<gene>
    <name evidence="6" type="ordered locus">Caur_0792</name>
</gene>
<feature type="transmembrane region" description="Helical" evidence="5">
    <location>
        <begin position="157"/>
        <end position="179"/>
    </location>
</feature>
<comment type="subcellular location">
    <subcellularLocation>
        <location evidence="1">Membrane</location>
        <topology evidence="1">Multi-pass membrane protein</topology>
    </subcellularLocation>
</comment>
<dbReference type="PANTHER" id="PTHR33514:SF13">
    <property type="entry name" value="PROTEIN ABCI12, CHLOROPLASTIC"/>
    <property type="match status" value="1"/>
</dbReference>
<evidence type="ECO:0000256" key="1">
    <source>
        <dbReference type="ARBA" id="ARBA00004141"/>
    </source>
</evidence>
<dbReference type="STRING" id="324602.Caur_0792"/>
<dbReference type="PATRIC" id="fig|324602.8.peg.903"/>
<dbReference type="GO" id="GO:0005886">
    <property type="term" value="C:plasma membrane"/>
    <property type="evidence" value="ECO:0000318"/>
    <property type="project" value="GO_Central"/>
</dbReference>
<feature type="transmembrane region" description="Helical" evidence="5">
    <location>
        <begin position="12"/>
        <end position="41"/>
    </location>
</feature>
<evidence type="ECO:0000256" key="2">
    <source>
        <dbReference type="ARBA" id="ARBA00022692"/>
    </source>
</evidence>
<feature type="transmembrane region" description="Helical" evidence="5">
    <location>
        <begin position="78"/>
        <end position="95"/>
    </location>
</feature>
<keyword evidence="2 5" id="KW-0812">Transmembrane</keyword>
<dbReference type="InterPro" id="IPR003339">
    <property type="entry name" value="ABC/ECF_trnsptr_transmembrane"/>
</dbReference>
<name>A9WGA9_CHLAA</name>
<dbReference type="Pfam" id="PF02361">
    <property type="entry name" value="CbiQ"/>
    <property type="match status" value="1"/>
</dbReference>
<evidence type="ECO:0000313" key="6">
    <source>
        <dbReference type="EMBL" id="ABY34030.1"/>
    </source>
</evidence>
<dbReference type="PANTHER" id="PTHR33514">
    <property type="entry name" value="PROTEIN ABCI12, CHLOROPLASTIC"/>
    <property type="match status" value="1"/>
</dbReference>
<feature type="transmembrane region" description="Helical" evidence="5">
    <location>
        <begin position="53"/>
        <end position="72"/>
    </location>
</feature>
<keyword evidence="3 5" id="KW-1133">Transmembrane helix</keyword>
<organism evidence="6 7">
    <name type="scientific">Chloroflexus aurantiacus (strain ATCC 29366 / DSM 635 / J-10-fl)</name>
    <dbReference type="NCBI Taxonomy" id="324602"/>
    <lineage>
        <taxon>Bacteria</taxon>
        <taxon>Bacillati</taxon>
        <taxon>Chloroflexota</taxon>
        <taxon>Chloroflexia</taxon>
        <taxon>Chloroflexales</taxon>
        <taxon>Chloroflexineae</taxon>
        <taxon>Chloroflexaceae</taxon>
        <taxon>Chloroflexus</taxon>
    </lineage>
</organism>
<dbReference type="FunCoup" id="A9WGA9">
    <property type="interactions" value="249"/>
</dbReference>
<dbReference type="AlphaFoldDB" id="A9WGA9"/>
<dbReference type="EMBL" id="CP000909">
    <property type="protein sequence ID" value="ABY34030.1"/>
    <property type="molecule type" value="Genomic_DNA"/>
</dbReference>
<proteinExistence type="predicted"/>
<accession>A9WGA9</accession>
<keyword evidence="4 5" id="KW-0472">Membrane</keyword>
<dbReference type="Proteomes" id="UP000002008">
    <property type="component" value="Chromosome"/>
</dbReference>
<evidence type="ECO:0000313" key="7">
    <source>
        <dbReference type="Proteomes" id="UP000002008"/>
    </source>
</evidence>
<feature type="transmembrane region" description="Helical" evidence="5">
    <location>
        <begin position="200"/>
        <end position="219"/>
    </location>
</feature>
<dbReference type="eggNOG" id="COG0619">
    <property type="taxonomic scope" value="Bacteria"/>
</dbReference>
<protein>
    <submittedName>
        <fullName evidence="6">Cobalt transport protein</fullName>
    </submittedName>
</protein>
<dbReference type="RefSeq" id="WP_012256686.1">
    <property type="nucleotide sequence ID" value="NC_010175.1"/>
</dbReference>
<evidence type="ECO:0000256" key="3">
    <source>
        <dbReference type="ARBA" id="ARBA00022989"/>
    </source>
</evidence>
<reference evidence="7" key="1">
    <citation type="journal article" date="2011" name="BMC Genomics">
        <title>Complete genome sequence of the filamentous anoxygenic phototrophic bacterium Chloroflexus aurantiacus.</title>
        <authorList>
            <person name="Tang K.H."/>
            <person name="Barry K."/>
            <person name="Chertkov O."/>
            <person name="Dalin E."/>
            <person name="Han C.S."/>
            <person name="Hauser L.J."/>
            <person name="Honchak B.M."/>
            <person name="Karbach L.E."/>
            <person name="Land M.L."/>
            <person name="Lapidus A."/>
            <person name="Larimer F.W."/>
            <person name="Mikhailova N."/>
            <person name="Pitluck S."/>
            <person name="Pierson B.K."/>
            <person name="Blankenship R.E."/>
        </authorList>
    </citation>
    <scope>NUCLEOTIDE SEQUENCE [LARGE SCALE GENOMIC DNA]</scope>
    <source>
        <strain evidence="7">ATCC 29366 / DSM 635 / J-10-fl</strain>
    </source>
</reference>
<dbReference type="EnsemblBacteria" id="ABY34030">
    <property type="protein sequence ID" value="ABY34030"/>
    <property type="gene ID" value="Caur_0792"/>
</dbReference>
<keyword evidence="7" id="KW-1185">Reference proteome</keyword>
<dbReference type="HOGENOM" id="CLU_1248799_0_0_0"/>
<dbReference type="KEGG" id="cau:Caur_0792"/>
<dbReference type="TCDB" id="3.A.1.26.1">
    <property type="family name" value="the atp-binding cassette (abc) superfamily"/>
</dbReference>
<evidence type="ECO:0000256" key="5">
    <source>
        <dbReference type="SAM" id="Phobius"/>
    </source>
</evidence>
<sequence length="221" mass="24826">MAFHLDPRAKTLMALLWTVVLSTAASIPVLVIGMMPVLLIVWCSGQQPAFLRWLRLIALMITGWMIIALLTLDWQTALTVGLRILALSSIFFVFLRTTTPEDLGGAWQQTGAPFPLIFLLTASLQYVQVMEQRIQHIIAAQRARGIPLEPGWRALRYYPALLIPLLVQALVSAGHLAAAMEARGFSRAGRSQFLTYHWRLRDWLAIGMTVMAAGFLFWLRL</sequence>
<evidence type="ECO:0000256" key="4">
    <source>
        <dbReference type="ARBA" id="ARBA00023136"/>
    </source>
</evidence>
<dbReference type="CDD" id="cd16914">
    <property type="entry name" value="EcfT"/>
    <property type="match status" value="1"/>
</dbReference>
<dbReference type="InParanoid" id="A9WGA9"/>